<sequence>MQQPVFSCAASRPLVALSTRQTQETPIVWWVVALIVLLVLAAALIVAMGIWCSLHGGGEVISWQVHWPFVTIGCSK</sequence>
<evidence type="ECO:0000313" key="3">
    <source>
        <dbReference type="Proteomes" id="UP000248706"/>
    </source>
</evidence>
<keyword evidence="1" id="KW-1133">Transmembrane helix</keyword>
<comment type="caution">
    <text evidence="2">The sequence shown here is derived from an EMBL/GenBank/DDBJ whole genome shotgun (WGS) entry which is preliminary data.</text>
</comment>
<evidence type="ECO:0000256" key="1">
    <source>
        <dbReference type="SAM" id="Phobius"/>
    </source>
</evidence>
<dbReference type="AlphaFoldDB" id="A0A328VEP5"/>
<accession>A0A328VEP5</accession>
<keyword evidence="3" id="KW-1185">Reference proteome</keyword>
<proteinExistence type="predicted"/>
<gene>
    <name evidence="2" type="ORF">A4R35_00615</name>
</gene>
<keyword evidence="1" id="KW-0812">Transmembrane</keyword>
<dbReference type="RefSeq" id="WP_112425561.1">
    <property type="nucleotide sequence ID" value="NZ_MCIF01000002.1"/>
</dbReference>
<dbReference type="EMBL" id="MCIF01000002">
    <property type="protein sequence ID" value="RAQ94013.1"/>
    <property type="molecule type" value="Genomic_DNA"/>
</dbReference>
<dbReference type="Proteomes" id="UP000248706">
    <property type="component" value="Unassembled WGS sequence"/>
</dbReference>
<reference evidence="2 3" key="1">
    <citation type="submission" date="2016-08" db="EMBL/GenBank/DDBJ databases">
        <title>Analysis of Carbohydrate Active Enzymes in Thermogemmatispora T81 Reveals Carbohydrate Degradation Ability.</title>
        <authorList>
            <person name="Tomazini A."/>
            <person name="Lal S."/>
            <person name="Stott M."/>
            <person name="Henrissat B."/>
            <person name="Polikarpov I."/>
            <person name="Sparling R."/>
            <person name="Levin D.B."/>
        </authorList>
    </citation>
    <scope>NUCLEOTIDE SEQUENCE [LARGE SCALE GENOMIC DNA]</scope>
    <source>
        <strain evidence="2 3">T81</strain>
    </source>
</reference>
<feature type="transmembrane region" description="Helical" evidence="1">
    <location>
        <begin position="27"/>
        <end position="54"/>
    </location>
</feature>
<evidence type="ECO:0000313" key="2">
    <source>
        <dbReference type="EMBL" id="RAQ94013.1"/>
    </source>
</evidence>
<protein>
    <submittedName>
        <fullName evidence="2">Uncharacterized protein</fullName>
    </submittedName>
</protein>
<organism evidence="2 3">
    <name type="scientific">Thermogemmatispora tikiterensis</name>
    <dbReference type="NCBI Taxonomy" id="1825093"/>
    <lineage>
        <taxon>Bacteria</taxon>
        <taxon>Bacillati</taxon>
        <taxon>Chloroflexota</taxon>
        <taxon>Ktedonobacteria</taxon>
        <taxon>Thermogemmatisporales</taxon>
        <taxon>Thermogemmatisporaceae</taxon>
        <taxon>Thermogemmatispora</taxon>
    </lineage>
</organism>
<name>A0A328VEP5_9CHLR</name>
<keyword evidence="1" id="KW-0472">Membrane</keyword>